<organism evidence="1 2">
    <name type="scientific">Nocardioides panaciterrulae</name>
    <dbReference type="NCBI Taxonomy" id="661492"/>
    <lineage>
        <taxon>Bacteria</taxon>
        <taxon>Bacillati</taxon>
        <taxon>Actinomycetota</taxon>
        <taxon>Actinomycetes</taxon>
        <taxon>Propionibacteriales</taxon>
        <taxon>Nocardioidaceae</taxon>
        <taxon>Nocardioides</taxon>
    </lineage>
</organism>
<accession>A0A7Y9E2T1</accession>
<dbReference type="EMBL" id="JACCBG010000001">
    <property type="protein sequence ID" value="NYD40064.1"/>
    <property type="molecule type" value="Genomic_DNA"/>
</dbReference>
<dbReference type="RefSeq" id="WP_179662000.1">
    <property type="nucleotide sequence ID" value="NZ_JACCBG010000001.1"/>
</dbReference>
<sequence>MYELVASSAGGALVALATTWSGYAFGVRQERDKEGRGRRFTAAADLVAPLRVLQRLVRRFGREDVARDEVADAFQHWFAAYDDHGHRLPQEWRHLSRSVRDATGTVFGGVSFVDLRPDARELDLAEPDGMWQDYADEYLDYAARSILRWGDSGKDTPKQLMTYEEWLVRTGRREPWGSNAVPAIGS</sequence>
<evidence type="ECO:0000313" key="2">
    <source>
        <dbReference type="Proteomes" id="UP000535511"/>
    </source>
</evidence>
<reference evidence="1 2" key="1">
    <citation type="submission" date="2020-07" db="EMBL/GenBank/DDBJ databases">
        <title>Sequencing the genomes of 1000 actinobacteria strains.</title>
        <authorList>
            <person name="Klenk H.-P."/>
        </authorList>
    </citation>
    <scope>NUCLEOTIDE SEQUENCE [LARGE SCALE GENOMIC DNA]</scope>
    <source>
        <strain evidence="1 2">DSM 21350</strain>
    </source>
</reference>
<comment type="caution">
    <text evidence="1">The sequence shown here is derived from an EMBL/GenBank/DDBJ whole genome shotgun (WGS) entry which is preliminary data.</text>
</comment>
<protein>
    <submittedName>
        <fullName evidence="1">Uncharacterized protein</fullName>
    </submittedName>
</protein>
<name>A0A7Y9E2T1_9ACTN</name>
<keyword evidence="2" id="KW-1185">Reference proteome</keyword>
<dbReference type="AlphaFoldDB" id="A0A7Y9E2T1"/>
<evidence type="ECO:0000313" key="1">
    <source>
        <dbReference type="EMBL" id="NYD40064.1"/>
    </source>
</evidence>
<proteinExistence type="predicted"/>
<dbReference type="Proteomes" id="UP000535511">
    <property type="component" value="Unassembled WGS sequence"/>
</dbReference>
<gene>
    <name evidence="1" type="ORF">BJZ21_000147</name>
</gene>